<reference evidence="3 4" key="1">
    <citation type="submission" date="2021-05" db="EMBL/GenBank/DDBJ databases">
        <title>A Polyphasic approach of four new species of the genus Ohtaekwangia: Ohtaekwangia histidinii sp. nov., Ohtaekwangia cretensis sp. nov., Ohtaekwangia indiensis sp. nov., Ohtaekwangia reichenbachii sp. nov. from diverse environment.</title>
        <authorList>
            <person name="Octaviana S."/>
        </authorList>
    </citation>
    <scope>NUCLEOTIDE SEQUENCE [LARGE SCALE GENOMIC DNA]</scope>
    <source>
        <strain evidence="3 4">PWU4</strain>
    </source>
</reference>
<dbReference type="InterPro" id="IPR014756">
    <property type="entry name" value="Ig_E-set"/>
</dbReference>
<proteinExistence type="predicted"/>
<dbReference type="PROSITE" id="PS51257">
    <property type="entry name" value="PROKAR_LIPOPROTEIN"/>
    <property type="match status" value="1"/>
</dbReference>
<evidence type="ECO:0000259" key="2">
    <source>
        <dbReference type="Pfam" id="PF17116"/>
    </source>
</evidence>
<dbReference type="InterPro" id="IPR031345">
    <property type="entry name" value="T9SS_Plug_N"/>
</dbReference>
<name>A0AAP2GNA7_9BACT</name>
<keyword evidence="1" id="KW-0732">Signal</keyword>
<feature type="domain" description="Type 9 secretion system plug protein N-terminal" evidence="2">
    <location>
        <begin position="46"/>
        <end position="169"/>
    </location>
</feature>
<organism evidence="3 4">
    <name type="scientific">Chryseosolibacter histidini</name>
    <dbReference type="NCBI Taxonomy" id="2782349"/>
    <lineage>
        <taxon>Bacteria</taxon>
        <taxon>Pseudomonadati</taxon>
        <taxon>Bacteroidota</taxon>
        <taxon>Cytophagia</taxon>
        <taxon>Cytophagales</taxon>
        <taxon>Chryseotaleaceae</taxon>
        <taxon>Chryseosolibacter</taxon>
    </lineage>
</organism>
<dbReference type="Gene3D" id="2.60.40.10">
    <property type="entry name" value="Immunoglobulins"/>
    <property type="match status" value="1"/>
</dbReference>
<accession>A0AAP2GNA7</accession>
<evidence type="ECO:0000313" key="3">
    <source>
        <dbReference type="EMBL" id="MBT1697823.1"/>
    </source>
</evidence>
<dbReference type="EMBL" id="JAHESF010000011">
    <property type="protein sequence ID" value="MBT1697823.1"/>
    <property type="molecule type" value="Genomic_DNA"/>
</dbReference>
<dbReference type="AlphaFoldDB" id="A0AAP2GNA7"/>
<dbReference type="Proteomes" id="UP001319200">
    <property type="component" value="Unassembled WGS sequence"/>
</dbReference>
<protein>
    <submittedName>
        <fullName evidence="3">DUF5103 domain-containing protein</fullName>
    </submittedName>
</protein>
<keyword evidence="4" id="KW-1185">Reference proteome</keyword>
<feature type="signal peptide" evidence="1">
    <location>
        <begin position="1"/>
        <end position="22"/>
    </location>
</feature>
<feature type="chain" id="PRO_5042821759" evidence="1">
    <location>
        <begin position="23"/>
        <end position="430"/>
    </location>
</feature>
<dbReference type="RefSeq" id="WP_254163693.1">
    <property type="nucleotide sequence ID" value="NZ_JAHESF010000011.1"/>
</dbReference>
<dbReference type="Pfam" id="PF17116">
    <property type="entry name" value="T9SS_plug_1st"/>
    <property type="match status" value="1"/>
</dbReference>
<evidence type="ECO:0000256" key="1">
    <source>
        <dbReference type="SAM" id="SignalP"/>
    </source>
</evidence>
<dbReference type="SUPFAM" id="SSF81296">
    <property type="entry name" value="E set domains"/>
    <property type="match status" value="1"/>
</dbReference>
<evidence type="ECO:0000313" key="4">
    <source>
        <dbReference type="Proteomes" id="UP001319200"/>
    </source>
</evidence>
<dbReference type="InterPro" id="IPR013783">
    <property type="entry name" value="Ig-like_fold"/>
</dbReference>
<sequence length="430" mass="49893">MKSTIFLTLISLWLLGACTPLAQYQGNAGAATKVLRNIDYAYEPQIKTVVVRPAYGDPQAFLEPAVTRLGQWNLMLEFDDLHTARDNYYIRLVHCNRDWTKSDLQDLDFMTDFNELPINNAEFSVDTYIPYVHYWINLPAVKLPGNYLVVAYRGGDKNDIILSKRFMVYDTRVSFENERNLIGAGNIASLNQQINFTLSYKNLDIINPLESVNVAIRQNQRWDNIATDIKPSFVREIEKQLEYRFFDETKMFKGGNEFRFFDIRSLNSPGRNIASVNKMTKPVDVFVARDKSRAGEAYSQYVDYNGGFIPANLDYNSESFNNYANINFTLASKSLPGDVYVTGKFSQWNLDEQNKMTFDSAHQEYQATVLLKQGWYDYQYVVKSKTLPPYYLEGSHFETENSYEIFVYYKAFQPRADLLIGYIRLEKNER</sequence>
<gene>
    <name evidence="3" type="ORF">KK083_13100</name>
</gene>
<comment type="caution">
    <text evidence="3">The sequence shown here is derived from an EMBL/GenBank/DDBJ whole genome shotgun (WGS) entry which is preliminary data.</text>
</comment>